<dbReference type="SUPFAM" id="SSF55144">
    <property type="entry name" value="LigT-like"/>
    <property type="match status" value="1"/>
</dbReference>
<reference evidence="3" key="1">
    <citation type="submission" date="2016-10" db="EMBL/GenBank/DDBJ databases">
        <authorList>
            <person name="Varghese N."/>
            <person name="Submissions S."/>
        </authorList>
    </citation>
    <scope>NUCLEOTIDE SEQUENCE [LARGE SCALE GENOMIC DNA]</scope>
    <source>
        <strain evidence="3">DSM 43163</strain>
    </source>
</reference>
<dbReference type="EMBL" id="FNVO01000004">
    <property type="protein sequence ID" value="SEG35286.1"/>
    <property type="molecule type" value="Genomic_DNA"/>
</dbReference>
<evidence type="ECO:0000256" key="1">
    <source>
        <dbReference type="SAM" id="MobiDB-lite"/>
    </source>
</evidence>
<dbReference type="PANTHER" id="PTHR40037:SF1">
    <property type="entry name" value="PHOSPHOESTERASE SAOUHSC_00951-RELATED"/>
    <property type="match status" value="1"/>
</dbReference>
<sequence length="207" mass="22571">MVCDDPLTGGRPEAPGEPGPTADPRTIGVAIAIPDPYGPQLQRWRESFGDPLARSIPTHITLLPPTEVDGGRLPLIEEHLRLVAEGEHEFAIRLSGTATFRPVTPVVFVALADGIGACERIEAKIRSGPLARDLQFPYHPHVTVAHELSERTLDRAFKELADYRAEFVVRGFSLYEHGPDGVWRPLRDYTFGAGGAGPQEADRPPDG</sequence>
<organism evidence="2 3">
    <name type="scientific">Thermomonospora echinospora</name>
    <dbReference type="NCBI Taxonomy" id="1992"/>
    <lineage>
        <taxon>Bacteria</taxon>
        <taxon>Bacillati</taxon>
        <taxon>Actinomycetota</taxon>
        <taxon>Actinomycetes</taxon>
        <taxon>Streptosporangiales</taxon>
        <taxon>Thermomonosporaceae</taxon>
        <taxon>Thermomonospora</taxon>
    </lineage>
</organism>
<feature type="region of interest" description="Disordered" evidence="1">
    <location>
        <begin position="1"/>
        <end position="23"/>
    </location>
</feature>
<protein>
    <submittedName>
        <fullName evidence="2">2'-5' RNA ligase</fullName>
    </submittedName>
</protein>
<dbReference type="InterPro" id="IPR050580">
    <property type="entry name" value="2H_phosphoesterase_YjcG-like"/>
</dbReference>
<proteinExistence type="predicted"/>
<dbReference type="Proteomes" id="UP000236723">
    <property type="component" value="Unassembled WGS sequence"/>
</dbReference>
<dbReference type="GO" id="GO:0016874">
    <property type="term" value="F:ligase activity"/>
    <property type="evidence" value="ECO:0007669"/>
    <property type="project" value="UniProtKB-KW"/>
</dbReference>
<name>A0A1H5ZIQ4_9ACTN</name>
<evidence type="ECO:0000313" key="2">
    <source>
        <dbReference type="EMBL" id="SEG35286.1"/>
    </source>
</evidence>
<dbReference type="InterPro" id="IPR009097">
    <property type="entry name" value="Cyclic_Pdiesterase"/>
</dbReference>
<keyword evidence="3" id="KW-1185">Reference proteome</keyword>
<gene>
    <name evidence="2" type="ORF">SAMN04489712_104539</name>
</gene>
<dbReference type="Gene3D" id="3.90.1140.10">
    <property type="entry name" value="Cyclic phosphodiesterase"/>
    <property type="match status" value="1"/>
</dbReference>
<dbReference type="PANTHER" id="PTHR40037">
    <property type="entry name" value="PHOSPHOESTERASE YJCG-RELATED"/>
    <property type="match status" value="1"/>
</dbReference>
<dbReference type="AlphaFoldDB" id="A0A1H5ZIQ4"/>
<evidence type="ECO:0000313" key="3">
    <source>
        <dbReference type="Proteomes" id="UP000236723"/>
    </source>
</evidence>
<dbReference type="RefSeq" id="WP_235017805.1">
    <property type="nucleotide sequence ID" value="NZ_FNVO01000004.1"/>
</dbReference>
<keyword evidence="2" id="KW-0436">Ligase</keyword>
<dbReference type="Pfam" id="PF13563">
    <property type="entry name" value="2_5_RNA_ligase2"/>
    <property type="match status" value="1"/>
</dbReference>
<accession>A0A1H5ZIQ4</accession>